<feature type="domain" description="HTH cro/C1-type" evidence="2">
    <location>
        <begin position="8"/>
        <end position="62"/>
    </location>
</feature>
<sequence length="406" mass="44909">MASKRQRLIRVRKGAGYTQESLAEALSVDVKTVRNWESGRTEPSPHLRPKLARLLDTPRRELDVLLHSESSVVVPLPAASALRPRGATAEDDEAAAWELASRIAASDVGSETLSQLENIVDDLAIAYATTAPAELVTKLRGYLGYVRRLLDGRMTLAEHRRLLVVGGWLSLLAGTVHIDLKQPRAARSRLRTADSLAKHAEHNEIRAWGLETEAWWLLTDGDYQGALSLARDAEDFAPGGSSIEIQSAAQVGRALARLGDKPEMYRAIERVNHLVEPLKVPERPEHHYRYDPNKSVAYMATTLAWAGDPAAESFAREILNRLHRQEHNGRWPRRVASANLDLALTLVASDRMDEAVGAAQVAIASGRVVPSNHWRAAEVVRAVEARKLAEGRELREAYEEMKRADG</sequence>
<evidence type="ECO:0000313" key="4">
    <source>
        <dbReference type="Proteomes" id="UP000470404"/>
    </source>
</evidence>
<evidence type="ECO:0000256" key="1">
    <source>
        <dbReference type="ARBA" id="ARBA00023125"/>
    </source>
</evidence>
<proteinExistence type="predicted"/>
<dbReference type="Pfam" id="PF01381">
    <property type="entry name" value="HTH_3"/>
    <property type="match status" value="1"/>
</dbReference>
<keyword evidence="4" id="KW-1185">Reference proteome</keyword>
<dbReference type="SUPFAM" id="SSF47413">
    <property type="entry name" value="lambda repressor-like DNA-binding domains"/>
    <property type="match status" value="1"/>
</dbReference>
<dbReference type="RefSeq" id="WP_067580301.1">
    <property type="nucleotide sequence ID" value="NZ_JAAGNC010000026.1"/>
</dbReference>
<keyword evidence="1" id="KW-0238">DNA-binding</keyword>
<organism evidence="3 4">
    <name type="scientific">Amycolatopsis rubida</name>
    <dbReference type="NCBI Taxonomy" id="112413"/>
    <lineage>
        <taxon>Bacteria</taxon>
        <taxon>Bacillati</taxon>
        <taxon>Actinomycetota</taxon>
        <taxon>Actinomycetes</taxon>
        <taxon>Pseudonocardiales</taxon>
        <taxon>Pseudonocardiaceae</taxon>
        <taxon>Amycolatopsis</taxon>
    </lineage>
</organism>
<dbReference type="Proteomes" id="UP000470404">
    <property type="component" value="Unassembled WGS sequence"/>
</dbReference>
<dbReference type="InterPro" id="IPR011990">
    <property type="entry name" value="TPR-like_helical_dom_sf"/>
</dbReference>
<name>A0ABX0BHJ2_9PSEU</name>
<dbReference type="InterPro" id="IPR010982">
    <property type="entry name" value="Lambda_DNA-bd_dom_sf"/>
</dbReference>
<dbReference type="PANTHER" id="PTHR46558">
    <property type="entry name" value="TRACRIPTIONAL REGULATORY PROTEIN-RELATED-RELATED"/>
    <property type="match status" value="1"/>
</dbReference>
<comment type="caution">
    <text evidence="3">The sequence shown here is derived from an EMBL/GenBank/DDBJ whole genome shotgun (WGS) entry which is preliminary data.</text>
</comment>
<protein>
    <submittedName>
        <fullName evidence="3">Helix-turn-helix transcriptional regulator</fullName>
    </submittedName>
</protein>
<gene>
    <name evidence="3" type="ORF">G3I59_02950</name>
</gene>
<dbReference type="CDD" id="cd00093">
    <property type="entry name" value="HTH_XRE"/>
    <property type="match status" value="1"/>
</dbReference>
<dbReference type="SUPFAM" id="SSF48452">
    <property type="entry name" value="TPR-like"/>
    <property type="match status" value="1"/>
</dbReference>
<reference evidence="3 4" key="1">
    <citation type="submission" date="2020-01" db="EMBL/GenBank/DDBJ databases">
        <title>Insect and environment-associated Actinomycetes.</title>
        <authorList>
            <person name="Currrie C."/>
            <person name="Chevrette M."/>
            <person name="Carlson C."/>
            <person name="Stubbendieck R."/>
            <person name="Wendt-Pienkowski E."/>
        </authorList>
    </citation>
    <scope>NUCLEOTIDE SEQUENCE [LARGE SCALE GENOMIC DNA]</scope>
    <source>
        <strain evidence="3 4">SID8386</strain>
    </source>
</reference>
<dbReference type="SMART" id="SM00530">
    <property type="entry name" value="HTH_XRE"/>
    <property type="match status" value="1"/>
</dbReference>
<evidence type="ECO:0000259" key="2">
    <source>
        <dbReference type="PROSITE" id="PS50943"/>
    </source>
</evidence>
<dbReference type="Gene3D" id="1.10.260.40">
    <property type="entry name" value="lambda repressor-like DNA-binding domains"/>
    <property type="match status" value="1"/>
</dbReference>
<dbReference type="EMBL" id="JAAGNC010000026">
    <property type="protein sequence ID" value="NEC54585.1"/>
    <property type="molecule type" value="Genomic_DNA"/>
</dbReference>
<accession>A0ABX0BHJ2</accession>
<evidence type="ECO:0000313" key="3">
    <source>
        <dbReference type="EMBL" id="NEC54585.1"/>
    </source>
</evidence>
<dbReference type="PANTHER" id="PTHR46558:SF4">
    <property type="entry name" value="DNA-BIDING PHAGE PROTEIN"/>
    <property type="match status" value="1"/>
</dbReference>
<dbReference type="PROSITE" id="PS50943">
    <property type="entry name" value="HTH_CROC1"/>
    <property type="match status" value="1"/>
</dbReference>
<dbReference type="InterPro" id="IPR001387">
    <property type="entry name" value="Cro/C1-type_HTH"/>
</dbReference>